<comment type="caution">
    <text evidence="1">The sequence shown here is derived from an EMBL/GenBank/DDBJ whole genome shotgun (WGS) entry which is preliminary data.</text>
</comment>
<gene>
    <name evidence="1" type="ORF">DWW18_20375</name>
</gene>
<evidence type="ECO:0000313" key="2">
    <source>
        <dbReference type="Proteomes" id="UP000283589"/>
    </source>
</evidence>
<name>A0A412WTJ1_9BACT</name>
<sequence>MNVKINAKNMKYRLLFVVVYSIPFFFVEAQGVSSKGTLGYTFEEKKRDARASGDSFLQRGDTLYLLYDLTDSLQIKTGEGVEWWQRFLTEEEIAIIEDPSHEDMFDLGEPDMFLVRRWRLSPRKELSSEEIGELTLTTRDEVIAFYEREVKRMTERKAKDKRFKIYVRVWGFFNLEWYFDKIYMIIPKTGSSAIMYDVCAL</sequence>
<dbReference type="Proteomes" id="UP000283589">
    <property type="component" value="Unassembled WGS sequence"/>
</dbReference>
<accession>A0A412WTJ1</accession>
<proteinExistence type="predicted"/>
<protein>
    <submittedName>
        <fullName evidence="1">Uncharacterized protein</fullName>
    </submittedName>
</protein>
<dbReference type="EMBL" id="QRZA01000055">
    <property type="protein sequence ID" value="RGV30492.1"/>
    <property type="molecule type" value="Genomic_DNA"/>
</dbReference>
<reference evidence="1 2" key="1">
    <citation type="submission" date="2018-08" db="EMBL/GenBank/DDBJ databases">
        <title>A genome reference for cultivated species of the human gut microbiota.</title>
        <authorList>
            <person name="Zou Y."/>
            <person name="Xue W."/>
            <person name="Luo G."/>
        </authorList>
    </citation>
    <scope>NUCLEOTIDE SEQUENCE [LARGE SCALE GENOMIC DNA]</scope>
    <source>
        <strain evidence="1 2">AF14-49</strain>
    </source>
</reference>
<organism evidence="1 2">
    <name type="scientific">Butyricimonas virosa</name>
    <dbReference type="NCBI Taxonomy" id="544645"/>
    <lineage>
        <taxon>Bacteria</taxon>
        <taxon>Pseudomonadati</taxon>
        <taxon>Bacteroidota</taxon>
        <taxon>Bacteroidia</taxon>
        <taxon>Bacteroidales</taxon>
        <taxon>Odoribacteraceae</taxon>
        <taxon>Butyricimonas</taxon>
    </lineage>
</organism>
<dbReference type="AlphaFoldDB" id="A0A412WTJ1"/>
<evidence type="ECO:0000313" key="1">
    <source>
        <dbReference type="EMBL" id="RGV30492.1"/>
    </source>
</evidence>